<reference evidence="3 4" key="1">
    <citation type="submission" date="2018-04" db="EMBL/GenBank/DDBJ databases">
        <title>Genomic Encyclopedia of Type Strains, Phase III (KMG-III): the genomes of soil and plant-associated and newly described type strains.</title>
        <authorList>
            <person name="Whitman W."/>
        </authorList>
    </citation>
    <scope>NUCLEOTIDE SEQUENCE [LARGE SCALE GENOMIC DNA]</scope>
    <source>
        <strain evidence="3 4">MA101b</strain>
    </source>
</reference>
<feature type="region of interest" description="Disordered" evidence="1">
    <location>
        <begin position="111"/>
        <end position="160"/>
    </location>
</feature>
<organism evidence="3 4">
    <name type="scientific">Sphingomonas aurantiaca</name>
    <dbReference type="NCBI Taxonomy" id="185949"/>
    <lineage>
        <taxon>Bacteria</taxon>
        <taxon>Pseudomonadati</taxon>
        <taxon>Pseudomonadota</taxon>
        <taxon>Alphaproteobacteria</taxon>
        <taxon>Sphingomonadales</taxon>
        <taxon>Sphingomonadaceae</taxon>
        <taxon>Sphingomonas</taxon>
    </lineage>
</organism>
<dbReference type="Pfam" id="PF04480">
    <property type="entry name" value="DUF559"/>
    <property type="match status" value="1"/>
</dbReference>
<comment type="caution">
    <text evidence="3">The sequence shown here is derived from an EMBL/GenBank/DDBJ whole genome shotgun (WGS) entry which is preliminary data.</text>
</comment>
<dbReference type="SUPFAM" id="SSF52980">
    <property type="entry name" value="Restriction endonuclease-like"/>
    <property type="match status" value="1"/>
</dbReference>
<dbReference type="AlphaFoldDB" id="A0A2T5GKG8"/>
<evidence type="ECO:0000256" key="1">
    <source>
        <dbReference type="SAM" id="MobiDB-lite"/>
    </source>
</evidence>
<dbReference type="PANTHER" id="PTHR38590:SF1">
    <property type="entry name" value="BLL0828 PROTEIN"/>
    <property type="match status" value="1"/>
</dbReference>
<dbReference type="InterPro" id="IPR047216">
    <property type="entry name" value="Endonuclease_DUF559_bact"/>
</dbReference>
<evidence type="ECO:0000259" key="2">
    <source>
        <dbReference type="Pfam" id="PF04480"/>
    </source>
</evidence>
<gene>
    <name evidence="3" type="ORF">C8J26_2684</name>
</gene>
<keyword evidence="3" id="KW-0540">Nuclease</keyword>
<dbReference type="PANTHER" id="PTHR38590">
    <property type="entry name" value="BLL0828 PROTEIN"/>
    <property type="match status" value="1"/>
</dbReference>
<keyword evidence="3" id="KW-0255">Endonuclease</keyword>
<sequence length="160" mass="17908">MEQRTRIRALRATPTRAESALWQHLAARRTCGIRFNRQVPIGPFICDFVSRATGLVIEVDGGQHDWQSDDDARRTGFIENQGYRVIRFWNNDVLERLEGVVAEIARVLAERPSPNPSRKREGDTVASGENPALLLPSRSREGSGEGVAAHLPQEKATPWP</sequence>
<evidence type="ECO:0000313" key="3">
    <source>
        <dbReference type="EMBL" id="PTQ59830.1"/>
    </source>
</evidence>
<dbReference type="Gene3D" id="3.40.960.10">
    <property type="entry name" value="VSR Endonuclease"/>
    <property type="match status" value="1"/>
</dbReference>
<proteinExistence type="predicted"/>
<dbReference type="EMBL" id="QAOG01000004">
    <property type="protein sequence ID" value="PTQ59830.1"/>
    <property type="molecule type" value="Genomic_DNA"/>
</dbReference>
<dbReference type="RefSeq" id="WP_107958590.1">
    <property type="nucleotide sequence ID" value="NZ_QAOG01000004.1"/>
</dbReference>
<dbReference type="Proteomes" id="UP000244189">
    <property type="component" value="Unassembled WGS sequence"/>
</dbReference>
<dbReference type="InterPro" id="IPR007569">
    <property type="entry name" value="DUF559"/>
</dbReference>
<accession>A0A2T5GKG8</accession>
<name>A0A2T5GKG8_9SPHN</name>
<dbReference type="CDD" id="cd01038">
    <property type="entry name" value="Endonuclease_DUF559"/>
    <property type="match status" value="1"/>
</dbReference>
<feature type="domain" description="DUF559" evidence="2">
    <location>
        <begin position="2"/>
        <end position="108"/>
    </location>
</feature>
<protein>
    <submittedName>
        <fullName evidence="3">Very-short-patch-repair endonuclease</fullName>
    </submittedName>
</protein>
<keyword evidence="4" id="KW-1185">Reference proteome</keyword>
<keyword evidence="3" id="KW-0378">Hydrolase</keyword>
<dbReference type="GO" id="GO:0004519">
    <property type="term" value="F:endonuclease activity"/>
    <property type="evidence" value="ECO:0007669"/>
    <property type="project" value="UniProtKB-KW"/>
</dbReference>
<evidence type="ECO:0000313" key="4">
    <source>
        <dbReference type="Proteomes" id="UP000244189"/>
    </source>
</evidence>
<dbReference type="InterPro" id="IPR011335">
    <property type="entry name" value="Restrct_endonuc-II-like"/>
</dbReference>